<evidence type="ECO:0000313" key="2">
    <source>
        <dbReference type="EMBL" id="KKN82284.1"/>
    </source>
</evidence>
<gene>
    <name evidence="2" type="ORF">LCGC14_0310970</name>
</gene>
<keyword evidence="1" id="KW-0812">Transmembrane</keyword>
<reference evidence="2" key="1">
    <citation type="journal article" date="2015" name="Nature">
        <title>Complex archaea that bridge the gap between prokaryotes and eukaryotes.</title>
        <authorList>
            <person name="Spang A."/>
            <person name="Saw J.H."/>
            <person name="Jorgensen S.L."/>
            <person name="Zaremba-Niedzwiedzka K."/>
            <person name="Martijn J."/>
            <person name="Lind A.E."/>
            <person name="van Eijk R."/>
            <person name="Schleper C."/>
            <person name="Guy L."/>
            <person name="Ettema T.J."/>
        </authorList>
    </citation>
    <scope>NUCLEOTIDE SEQUENCE</scope>
</reference>
<proteinExistence type="predicted"/>
<organism evidence="2">
    <name type="scientific">marine sediment metagenome</name>
    <dbReference type="NCBI Taxonomy" id="412755"/>
    <lineage>
        <taxon>unclassified sequences</taxon>
        <taxon>metagenomes</taxon>
        <taxon>ecological metagenomes</taxon>
    </lineage>
</organism>
<feature type="transmembrane region" description="Helical" evidence="1">
    <location>
        <begin position="6"/>
        <end position="34"/>
    </location>
</feature>
<keyword evidence="1" id="KW-1133">Transmembrane helix</keyword>
<comment type="caution">
    <text evidence="2">The sequence shown here is derived from an EMBL/GenBank/DDBJ whole genome shotgun (WGS) entry which is preliminary data.</text>
</comment>
<name>A0A0F9TSJ5_9ZZZZ</name>
<sequence>MLTAFMLGFSATTGFLVLGATIILEAMSGMGFGGRLPTRMGQKREFPSVRPAKVGLKN</sequence>
<accession>A0A0F9TSJ5</accession>
<protein>
    <submittedName>
        <fullName evidence="2">Uncharacterized protein</fullName>
    </submittedName>
</protein>
<dbReference type="AlphaFoldDB" id="A0A0F9TSJ5"/>
<dbReference type="EMBL" id="LAZR01000203">
    <property type="protein sequence ID" value="KKN82284.1"/>
    <property type="molecule type" value="Genomic_DNA"/>
</dbReference>
<evidence type="ECO:0000256" key="1">
    <source>
        <dbReference type="SAM" id="Phobius"/>
    </source>
</evidence>
<keyword evidence="1" id="KW-0472">Membrane</keyword>